<proteinExistence type="predicted"/>
<reference evidence="3" key="1">
    <citation type="submission" date="2017-07" db="EMBL/GenBank/DDBJ databases">
        <title>Taro Niue Genome Assembly and Annotation.</title>
        <authorList>
            <person name="Atibalentja N."/>
            <person name="Keating K."/>
            <person name="Fields C.J."/>
        </authorList>
    </citation>
    <scope>NUCLEOTIDE SEQUENCE</scope>
    <source>
        <strain evidence="3">Niue_2</strain>
        <tissue evidence="3">Leaf</tissue>
    </source>
</reference>
<evidence type="ECO:0000313" key="4">
    <source>
        <dbReference type="Proteomes" id="UP000652761"/>
    </source>
</evidence>
<dbReference type="OrthoDB" id="10263094at2759"/>
<name>A0A843WKI2_COLES</name>
<protein>
    <recommendedName>
        <fullName evidence="5">Palmitoyl-protein thioesterase 1</fullName>
    </recommendedName>
</protein>
<evidence type="ECO:0000256" key="1">
    <source>
        <dbReference type="ARBA" id="ARBA00022801"/>
    </source>
</evidence>
<evidence type="ECO:0008006" key="5">
    <source>
        <dbReference type="Google" id="ProtNLM"/>
    </source>
</evidence>
<dbReference type="Pfam" id="PF02089">
    <property type="entry name" value="Palm_thioest"/>
    <property type="match status" value="1"/>
</dbReference>
<dbReference type="AlphaFoldDB" id="A0A843WKI2"/>
<dbReference type="SUPFAM" id="SSF53474">
    <property type="entry name" value="alpha/beta-Hydrolases"/>
    <property type="match status" value="1"/>
</dbReference>
<gene>
    <name evidence="3" type="ORF">Taro_037865</name>
</gene>
<feature type="chain" id="PRO_5032825471" description="Palmitoyl-protein thioesterase 1" evidence="2">
    <location>
        <begin position="19"/>
        <end position="188"/>
    </location>
</feature>
<sequence length="188" mass="19795">MHAGGATVLGLPPPKAAAASLCLFLVLASLPSLNSLPFIVLHGIGDQCSHKGLAQFTKLLTEWSGSKGYCLLSECKASFTAREIGDGTWDSWVMPLQEQANVICEKVKEMEDLSEGYHIVGLSQGNLIGRAVIEFCVGGPPVKNLISLGGPHAGIASVPLCGVSALSVIFILYTDFSEMNLSHPSSNI</sequence>
<accession>A0A843WKI2</accession>
<comment type="caution">
    <text evidence="3">The sequence shown here is derived from an EMBL/GenBank/DDBJ whole genome shotgun (WGS) entry which is preliminary data.</text>
</comment>
<keyword evidence="4" id="KW-1185">Reference proteome</keyword>
<dbReference type="PANTHER" id="PTHR11247">
    <property type="entry name" value="PALMITOYL-PROTEIN THIOESTERASE/DOLICHYLDIPHOSPHATASE 1"/>
    <property type="match status" value="1"/>
</dbReference>
<dbReference type="GO" id="GO:0016790">
    <property type="term" value="F:thiolester hydrolase activity"/>
    <property type="evidence" value="ECO:0007669"/>
    <property type="project" value="TreeGrafter"/>
</dbReference>
<feature type="signal peptide" evidence="2">
    <location>
        <begin position="1"/>
        <end position="18"/>
    </location>
</feature>
<dbReference type="Proteomes" id="UP000652761">
    <property type="component" value="Unassembled WGS sequence"/>
</dbReference>
<dbReference type="Gene3D" id="3.40.50.1820">
    <property type="entry name" value="alpha/beta hydrolase"/>
    <property type="match status" value="1"/>
</dbReference>
<dbReference type="EMBL" id="NMUH01003338">
    <property type="protein sequence ID" value="MQM05055.1"/>
    <property type="molecule type" value="Genomic_DNA"/>
</dbReference>
<keyword evidence="2" id="KW-0732">Signal</keyword>
<dbReference type="PANTHER" id="PTHR11247:SF8">
    <property type="entry name" value="PALMITOYL-PROTEIN THIOESTERASE 1"/>
    <property type="match status" value="1"/>
</dbReference>
<keyword evidence="1" id="KW-0378">Hydrolase</keyword>
<evidence type="ECO:0000256" key="2">
    <source>
        <dbReference type="SAM" id="SignalP"/>
    </source>
</evidence>
<dbReference type="InterPro" id="IPR029058">
    <property type="entry name" value="AB_hydrolase_fold"/>
</dbReference>
<evidence type="ECO:0000313" key="3">
    <source>
        <dbReference type="EMBL" id="MQM05055.1"/>
    </source>
</evidence>
<organism evidence="3 4">
    <name type="scientific">Colocasia esculenta</name>
    <name type="common">Wild taro</name>
    <name type="synonym">Arum esculentum</name>
    <dbReference type="NCBI Taxonomy" id="4460"/>
    <lineage>
        <taxon>Eukaryota</taxon>
        <taxon>Viridiplantae</taxon>
        <taxon>Streptophyta</taxon>
        <taxon>Embryophyta</taxon>
        <taxon>Tracheophyta</taxon>
        <taxon>Spermatophyta</taxon>
        <taxon>Magnoliopsida</taxon>
        <taxon>Liliopsida</taxon>
        <taxon>Araceae</taxon>
        <taxon>Aroideae</taxon>
        <taxon>Colocasieae</taxon>
        <taxon>Colocasia</taxon>
    </lineage>
</organism>